<dbReference type="AlphaFoldDB" id="A0A6M3IY67"/>
<gene>
    <name evidence="2" type="ORF">MM171A00957_0005</name>
    <name evidence="3" type="ORF">MM171B00878_0003</name>
    <name evidence="1" type="ORF">MM415B00808_0033</name>
</gene>
<sequence>MNVRETLRRINFKIGTLDDISGRAINPIIPNRNIIDELNMQMVNYANITKGIQDIYSFPLETNTPFIEAPVLSLKGSSYFYAYIVSRGTIFPMDFRAQRDVFPVFNTSPIQGISNWMMPWEAGKKSYLTLFPMNSITRQSSVLTNPIAKDDTTIPVAASSGFISTNGRLTIGSEKILYSYKDSTNFYGCVRGVEMTTAVKHDTNSDVLENNVMLFYARLPIKIEVFDDNIIEKATLDHEIEIVEEHLNGIIDAIAYSLLIKIDPERAKVYKVDADALYSQYKLDVKKGSAANKNGTNFRMPYPINEGGIPYGANFVGY</sequence>
<evidence type="ECO:0000313" key="2">
    <source>
        <dbReference type="EMBL" id="QJA99618.1"/>
    </source>
</evidence>
<dbReference type="EMBL" id="MT143659">
    <property type="protein sequence ID" value="QJA99618.1"/>
    <property type="molecule type" value="Genomic_DNA"/>
</dbReference>
<reference evidence="1" key="1">
    <citation type="submission" date="2020-03" db="EMBL/GenBank/DDBJ databases">
        <title>The deep terrestrial virosphere.</title>
        <authorList>
            <person name="Holmfeldt K."/>
            <person name="Nilsson E."/>
            <person name="Simone D."/>
            <person name="Lopez-Fernandez M."/>
            <person name="Wu X."/>
            <person name="de Brujin I."/>
            <person name="Lundin D."/>
            <person name="Andersson A."/>
            <person name="Bertilsson S."/>
            <person name="Dopson M."/>
        </authorList>
    </citation>
    <scope>NUCLEOTIDE SEQUENCE</scope>
    <source>
        <strain evidence="2">MM171A00957</strain>
        <strain evidence="3">MM171B00878</strain>
        <strain evidence="1">MM415B00808</strain>
    </source>
</reference>
<dbReference type="EMBL" id="MT143827">
    <property type="protein sequence ID" value="QJB03139.1"/>
    <property type="molecule type" value="Genomic_DNA"/>
</dbReference>
<accession>A0A6M3IY67</accession>
<evidence type="ECO:0000313" key="3">
    <source>
        <dbReference type="EMBL" id="QJB03139.1"/>
    </source>
</evidence>
<proteinExistence type="predicted"/>
<name>A0A6M3IY67_9ZZZZ</name>
<dbReference type="EMBL" id="MT141465">
    <property type="protein sequence ID" value="QJA62248.1"/>
    <property type="molecule type" value="Genomic_DNA"/>
</dbReference>
<evidence type="ECO:0000313" key="1">
    <source>
        <dbReference type="EMBL" id="QJA62248.1"/>
    </source>
</evidence>
<organism evidence="1">
    <name type="scientific">viral metagenome</name>
    <dbReference type="NCBI Taxonomy" id="1070528"/>
    <lineage>
        <taxon>unclassified sequences</taxon>
        <taxon>metagenomes</taxon>
        <taxon>organismal metagenomes</taxon>
    </lineage>
</organism>
<protein>
    <submittedName>
        <fullName evidence="1">Putative baseplate protein</fullName>
    </submittedName>
</protein>